<dbReference type="EMBL" id="CP000767">
    <property type="protein sequence ID" value="EAU00776.1"/>
    <property type="molecule type" value="Genomic_DNA"/>
</dbReference>
<dbReference type="Gene3D" id="2.60.450.10">
    <property type="entry name" value="Lipopolysaccharide (LPS) transport protein A like domain"/>
    <property type="match status" value="1"/>
</dbReference>
<keyword evidence="1" id="KW-1133">Transmembrane helix</keyword>
<accession>A7GXG4</accession>
<dbReference type="GeneID" id="61001918"/>
<evidence type="ECO:0000313" key="2">
    <source>
        <dbReference type="EMBL" id="EAU00776.1"/>
    </source>
</evidence>
<dbReference type="AlphaFoldDB" id="A7GXG4"/>
<evidence type="ECO:0000313" key="3">
    <source>
        <dbReference type="Proteomes" id="UP000006380"/>
    </source>
</evidence>
<dbReference type="GO" id="GO:0005886">
    <property type="term" value="C:plasma membrane"/>
    <property type="evidence" value="ECO:0007669"/>
    <property type="project" value="InterPro"/>
</dbReference>
<keyword evidence="1" id="KW-0472">Membrane</keyword>
<feature type="transmembrane region" description="Helical" evidence="1">
    <location>
        <begin position="6"/>
        <end position="22"/>
    </location>
</feature>
<sequence length="174" mass="19752">MVIKIFYFVVAIFSVVMIFLALQDPYFAEQFKQDINVSNMQANDVLDYEMNASGINAVYEADEVNRYSSEDEFLKFKAEILRSGLKHILSSDKAISQGDDVRFLGNVKYDNNDSLSFTSNEVIYNTKTKIARSDGSFVVTQNSDKATGESGSYDLAKKQTHIKGLKAWIEQQRR</sequence>
<keyword evidence="3" id="KW-1185">Reference proteome</keyword>
<dbReference type="InterPro" id="IPR026265">
    <property type="entry name" value="LptC"/>
</dbReference>
<dbReference type="KEGG" id="ccv:CCV52592_0455"/>
<name>A7GXG4_CAMC5</name>
<dbReference type="NCBIfam" id="TIGR04409">
    <property type="entry name" value="LptC_YrbK"/>
    <property type="match status" value="1"/>
</dbReference>
<dbReference type="Pfam" id="PF06835">
    <property type="entry name" value="LptC"/>
    <property type="match status" value="1"/>
</dbReference>
<dbReference type="OrthoDB" id="5363397at2"/>
<dbReference type="GO" id="GO:0015221">
    <property type="term" value="F:lipopolysaccharide transmembrane transporter activity"/>
    <property type="evidence" value="ECO:0007669"/>
    <property type="project" value="InterPro"/>
</dbReference>
<protein>
    <submittedName>
        <fullName evidence="2">Lipooligosaccharide transport system, substrate-binding component (LptC family)</fullName>
    </submittedName>
</protein>
<evidence type="ECO:0000256" key="1">
    <source>
        <dbReference type="SAM" id="Phobius"/>
    </source>
</evidence>
<organism evidence="2 3">
    <name type="scientific">Campylobacter curvus (strain 525.92)</name>
    <dbReference type="NCBI Taxonomy" id="360105"/>
    <lineage>
        <taxon>Bacteria</taxon>
        <taxon>Pseudomonadati</taxon>
        <taxon>Campylobacterota</taxon>
        <taxon>Epsilonproteobacteria</taxon>
        <taxon>Campylobacterales</taxon>
        <taxon>Campylobacteraceae</taxon>
        <taxon>Campylobacter</taxon>
    </lineage>
</organism>
<dbReference type="InterPro" id="IPR010664">
    <property type="entry name" value="LipoPS_assembly_LptC-rel"/>
</dbReference>
<dbReference type="STRING" id="360105.CCV52592_0455"/>
<proteinExistence type="predicted"/>
<dbReference type="Proteomes" id="UP000006380">
    <property type="component" value="Chromosome"/>
</dbReference>
<dbReference type="HOGENOM" id="CLU_132518_0_0_7"/>
<dbReference type="RefSeq" id="WP_011992061.1">
    <property type="nucleotide sequence ID" value="NC_009715.2"/>
</dbReference>
<keyword evidence="1" id="KW-0812">Transmembrane</keyword>
<gene>
    <name evidence="2" type="ORF">CCV52592_0455</name>
</gene>
<reference evidence="2" key="1">
    <citation type="submission" date="2016-07" db="EMBL/GenBank/DDBJ databases">
        <title>Comparative genomics of the Campylobacter concisus group.</title>
        <authorList>
            <person name="Miller W.G."/>
            <person name="Yee E."/>
            <person name="Chapman M.H."/>
            <person name="Huynh S."/>
            <person name="Bono J.L."/>
            <person name="On S.L.W."/>
            <person name="StLeger J."/>
            <person name="Foster G."/>
            <person name="Parker C.T."/>
        </authorList>
    </citation>
    <scope>NUCLEOTIDE SEQUENCE</scope>
    <source>
        <strain evidence="2">525.92</strain>
    </source>
</reference>